<keyword evidence="9" id="KW-0106">Calcium</keyword>
<evidence type="ECO:0000313" key="12">
    <source>
        <dbReference type="Proteomes" id="UP000030645"/>
    </source>
</evidence>
<keyword evidence="7" id="KW-0560">Oxidoreductase</keyword>
<keyword evidence="5" id="KW-0349">Heme</keyword>
<dbReference type="PANTHER" id="PTHR31388">
    <property type="entry name" value="PEROXIDASE 72-RELATED"/>
    <property type="match status" value="1"/>
</dbReference>
<accession>W9RCW5</accession>
<evidence type="ECO:0000313" key="11">
    <source>
        <dbReference type="EMBL" id="EXB68675.1"/>
    </source>
</evidence>
<evidence type="ECO:0000256" key="5">
    <source>
        <dbReference type="ARBA" id="ARBA00022617"/>
    </source>
</evidence>
<organism evidence="11 12">
    <name type="scientific">Morus notabilis</name>
    <dbReference type="NCBI Taxonomy" id="981085"/>
    <lineage>
        <taxon>Eukaryota</taxon>
        <taxon>Viridiplantae</taxon>
        <taxon>Streptophyta</taxon>
        <taxon>Embryophyta</taxon>
        <taxon>Tracheophyta</taxon>
        <taxon>Spermatophyta</taxon>
        <taxon>Magnoliopsida</taxon>
        <taxon>eudicotyledons</taxon>
        <taxon>Gunneridae</taxon>
        <taxon>Pentapetalae</taxon>
        <taxon>rosids</taxon>
        <taxon>fabids</taxon>
        <taxon>Rosales</taxon>
        <taxon>Moraceae</taxon>
        <taxon>Moreae</taxon>
        <taxon>Morus</taxon>
    </lineage>
</organism>
<feature type="binding site" evidence="9">
    <location>
        <position position="21"/>
    </location>
    <ligand>
        <name>Ca(2+)</name>
        <dbReference type="ChEBI" id="CHEBI:29108"/>
        <label>2</label>
    </ligand>
</feature>
<dbReference type="GO" id="GO:0046872">
    <property type="term" value="F:metal ion binding"/>
    <property type="evidence" value="ECO:0007669"/>
    <property type="project" value="UniProtKB-KW"/>
</dbReference>
<dbReference type="Gene3D" id="1.10.520.10">
    <property type="match status" value="1"/>
</dbReference>
<dbReference type="GO" id="GO:0140825">
    <property type="term" value="F:lactoperoxidase activity"/>
    <property type="evidence" value="ECO:0007669"/>
    <property type="project" value="UniProtKB-EC"/>
</dbReference>
<dbReference type="EC" id="1.11.1.7" evidence="3"/>
<dbReference type="GO" id="GO:0020037">
    <property type="term" value="F:heme binding"/>
    <property type="evidence" value="ECO:0007669"/>
    <property type="project" value="InterPro"/>
</dbReference>
<comment type="cofactor">
    <cofactor evidence="2">
        <name>heme b</name>
        <dbReference type="ChEBI" id="CHEBI:60344"/>
    </cofactor>
</comment>
<keyword evidence="4 11" id="KW-0575">Peroxidase</keyword>
<evidence type="ECO:0000256" key="3">
    <source>
        <dbReference type="ARBA" id="ARBA00012313"/>
    </source>
</evidence>
<dbReference type="PANTHER" id="PTHR31388:SF123">
    <property type="entry name" value="PEROXIDASE RIP1"/>
    <property type="match status" value="1"/>
</dbReference>
<dbReference type="SUPFAM" id="SSF48113">
    <property type="entry name" value="Heme-dependent peroxidases"/>
    <property type="match status" value="1"/>
</dbReference>
<dbReference type="EMBL" id="KE344580">
    <property type="protein sequence ID" value="EXB68675.1"/>
    <property type="molecule type" value="Genomic_DNA"/>
</dbReference>
<keyword evidence="8" id="KW-0408">Iron</keyword>
<dbReference type="PROSITE" id="PS50873">
    <property type="entry name" value="PEROXIDASE_4"/>
    <property type="match status" value="1"/>
</dbReference>
<dbReference type="GO" id="GO:0006979">
    <property type="term" value="P:response to oxidative stress"/>
    <property type="evidence" value="ECO:0007669"/>
    <property type="project" value="InterPro"/>
</dbReference>
<comment type="cofactor">
    <cofactor evidence="9">
        <name>Ca(2+)</name>
        <dbReference type="ChEBI" id="CHEBI:29108"/>
    </cofactor>
    <text evidence="9">Binds 2 calcium ions per subunit.</text>
</comment>
<evidence type="ECO:0000256" key="1">
    <source>
        <dbReference type="ARBA" id="ARBA00000189"/>
    </source>
</evidence>
<dbReference type="InterPro" id="IPR010255">
    <property type="entry name" value="Haem_peroxidase_sf"/>
</dbReference>
<sequence>MQKICPATEGDDNTASFDATTSAKFDTAYFKGLVGSKGRALQGDGGESDNVVQYYSNNPKAFFKAFRDSMIKMGNMKVLTGSDGEIRMNWLSLEAKWEIHIYHFIEFLYKNKQFSTLGRDNFSEGSRPAVATPGKTMAAIRPPAPTAAAVGRSFSSPARLGGRAGDFLMPAAQTRPPA</sequence>
<name>W9RCW5_9ROSA</name>
<evidence type="ECO:0000259" key="10">
    <source>
        <dbReference type="PROSITE" id="PS50873"/>
    </source>
</evidence>
<comment type="catalytic activity">
    <reaction evidence="1">
        <text>2 a phenolic donor + H2O2 = 2 a phenolic radical donor + 2 H2O</text>
        <dbReference type="Rhea" id="RHEA:56136"/>
        <dbReference type="ChEBI" id="CHEBI:15377"/>
        <dbReference type="ChEBI" id="CHEBI:16240"/>
        <dbReference type="ChEBI" id="CHEBI:139520"/>
        <dbReference type="ChEBI" id="CHEBI:139521"/>
        <dbReference type="EC" id="1.11.1.7"/>
    </reaction>
</comment>
<protein>
    <recommendedName>
        <fullName evidence="3">peroxidase</fullName>
        <ecNumber evidence="3">1.11.1.7</ecNumber>
    </recommendedName>
</protein>
<feature type="binding site" evidence="9">
    <location>
        <position position="26"/>
    </location>
    <ligand>
        <name>Ca(2+)</name>
        <dbReference type="ChEBI" id="CHEBI:29108"/>
        <label>2</label>
    </ligand>
</feature>
<dbReference type="Proteomes" id="UP000030645">
    <property type="component" value="Unassembled WGS sequence"/>
</dbReference>
<feature type="binding site" evidence="9">
    <location>
        <position position="18"/>
    </location>
    <ligand>
        <name>Ca(2+)</name>
        <dbReference type="ChEBI" id="CHEBI:29108"/>
        <label>2</label>
    </ligand>
</feature>
<reference evidence="12" key="1">
    <citation type="submission" date="2013-01" db="EMBL/GenBank/DDBJ databases">
        <title>Draft Genome Sequence of a Mulberry Tree, Morus notabilis C.K. Schneid.</title>
        <authorList>
            <person name="He N."/>
            <person name="Zhao S."/>
        </authorList>
    </citation>
    <scope>NUCLEOTIDE SEQUENCE</scope>
</reference>
<dbReference type="PRINTS" id="PR00461">
    <property type="entry name" value="PLPEROXIDASE"/>
</dbReference>
<keyword evidence="6 9" id="KW-0479">Metal-binding</keyword>
<evidence type="ECO:0000256" key="7">
    <source>
        <dbReference type="ARBA" id="ARBA00023002"/>
    </source>
</evidence>
<evidence type="ECO:0000256" key="4">
    <source>
        <dbReference type="ARBA" id="ARBA00022559"/>
    </source>
</evidence>
<dbReference type="AlphaFoldDB" id="W9RCW5"/>
<dbReference type="Gene3D" id="1.10.420.10">
    <property type="entry name" value="Peroxidase, domain 2"/>
    <property type="match status" value="1"/>
</dbReference>
<evidence type="ECO:0000256" key="6">
    <source>
        <dbReference type="ARBA" id="ARBA00022723"/>
    </source>
</evidence>
<gene>
    <name evidence="11" type="ORF">L484_024690</name>
</gene>
<dbReference type="InterPro" id="IPR000823">
    <property type="entry name" value="Peroxidase_pln"/>
</dbReference>
<dbReference type="STRING" id="981085.W9RCW5"/>
<evidence type="ECO:0000256" key="8">
    <source>
        <dbReference type="ARBA" id="ARBA00023004"/>
    </source>
</evidence>
<proteinExistence type="predicted"/>
<dbReference type="InterPro" id="IPR002016">
    <property type="entry name" value="Haem_peroxidase"/>
</dbReference>
<evidence type="ECO:0000256" key="2">
    <source>
        <dbReference type="ARBA" id="ARBA00001970"/>
    </source>
</evidence>
<feature type="domain" description="Plant heme peroxidase family profile" evidence="10">
    <location>
        <begin position="1"/>
        <end position="89"/>
    </location>
</feature>
<keyword evidence="12" id="KW-1185">Reference proteome</keyword>
<evidence type="ECO:0000256" key="9">
    <source>
        <dbReference type="PIRSR" id="PIRSR600823-3"/>
    </source>
</evidence>